<dbReference type="CDD" id="cd11484">
    <property type="entry name" value="SLC-NCS1sbd_CobB-like"/>
    <property type="match status" value="1"/>
</dbReference>
<reference evidence="9 10" key="1">
    <citation type="submission" date="2020-03" db="EMBL/GenBank/DDBJ databases">
        <title>Complete genome sequence of Orbus sp. IPMB12 (BCRC 80908).</title>
        <authorList>
            <person name="Lo W.-S."/>
            <person name="Chang T.-H."/>
            <person name="Kuo C.-H."/>
        </authorList>
    </citation>
    <scope>NUCLEOTIDE SEQUENCE [LARGE SCALE GENOMIC DNA]</scope>
    <source>
        <strain evidence="9 10">IPMB12</strain>
    </source>
</reference>
<dbReference type="EMBL" id="CP050253">
    <property type="protein sequence ID" value="QIQ20566.1"/>
    <property type="molecule type" value="Genomic_DNA"/>
</dbReference>
<dbReference type="PANTHER" id="PTHR31806">
    <property type="entry name" value="PURINE-CYTOSINE PERMEASE FCY2-RELATED"/>
    <property type="match status" value="1"/>
</dbReference>
<keyword evidence="10" id="KW-1185">Reference proteome</keyword>
<dbReference type="GO" id="GO:0005886">
    <property type="term" value="C:plasma membrane"/>
    <property type="evidence" value="ECO:0007669"/>
    <property type="project" value="TreeGrafter"/>
</dbReference>
<evidence type="ECO:0000256" key="3">
    <source>
        <dbReference type="ARBA" id="ARBA00022448"/>
    </source>
</evidence>
<evidence type="ECO:0000256" key="6">
    <source>
        <dbReference type="ARBA" id="ARBA00023136"/>
    </source>
</evidence>
<feature type="transmembrane region" description="Helical" evidence="8">
    <location>
        <begin position="360"/>
        <end position="382"/>
    </location>
</feature>
<proteinExistence type="inferred from homology"/>
<accession>A0A6G9I8M7</accession>
<organism evidence="9 10">
    <name type="scientific">Zophobihabitans entericus</name>
    <dbReference type="NCBI Taxonomy" id="1635327"/>
    <lineage>
        <taxon>Bacteria</taxon>
        <taxon>Pseudomonadati</taxon>
        <taxon>Pseudomonadota</taxon>
        <taxon>Gammaproteobacteria</taxon>
        <taxon>Orbales</taxon>
        <taxon>Orbaceae</taxon>
        <taxon>Zophobihabitans</taxon>
    </lineage>
</organism>
<evidence type="ECO:0000256" key="7">
    <source>
        <dbReference type="PIRNR" id="PIRNR002744"/>
    </source>
</evidence>
<dbReference type="PIRSF" id="PIRSF002744">
    <property type="entry name" value="Pur-cyt_permease"/>
    <property type="match status" value="1"/>
</dbReference>
<dbReference type="Pfam" id="PF02133">
    <property type="entry name" value="Transp_cyt_pur"/>
    <property type="match status" value="1"/>
</dbReference>
<keyword evidence="6 7" id="KW-0472">Membrane</keyword>
<dbReference type="InParanoid" id="A0A6G9I8M7"/>
<dbReference type="Gene3D" id="1.10.4160.10">
    <property type="entry name" value="Hydantoin permease"/>
    <property type="match status" value="1"/>
</dbReference>
<evidence type="ECO:0000256" key="8">
    <source>
        <dbReference type="SAM" id="Phobius"/>
    </source>
</evidence>
<dbReference type="GO" id="GO:0022857">
    <property type="term" value="F:transmembrane transporter activity"/>
    <property type="evidence" value="ECO:0007669"/>
    <property type="project" value="InterPro"/>
</dbReference>
<feature type="transmembrane region" description="Helical" evidence="8">
    <location>
        <begin position="300"/>
        <end position="320"/>
    </location>
</feature>
<name>A0A6G9I8M7_9GAMM</name>
<dbReference type="FunCoup" id="A0A6G9I8M7">
    <property type="interactions" value="135"/>
</dbReference>
<gene>
    <name evidence="9" type="ORF">IPMB12_02035</name>
</gene>
<dbReference type="KEGG" id="orb:IPMB12_02035"/>
<evidence type="ECO:0000313" key="10">
    <source>
        <dbReference type="Proteomes" id="UP000501168"/>
    </source>
</evidence>
<evidence type="ECO:0000256" key="5">
    <source>
        <dbReference type="ARBA" id="ARBA00022989"/>
    </source>
</evidence>
<feature type="transmembrane region" description="Helical" evidence="8">
    <location>
        <begin position="332"/>
        <end position="348"/>
    </location>
</feature>
<dbReference type="PANTHER" id="PTHR31806:SF1">
    <property type="entry name" value="PURINE-CYTOSINE PERMEASE FCY2-RELATED"/>
    <property type="match status" value="1"/>
</dbReference>
<feature type="transmembrane region" description="Helical" evidence="8">
    <location>
        <begin position="59"/>
        <end position="79"/>
    </location>
</feature>
<feature type="transmembrane region" description="Helical" evidence="8">
    <location>
        <begin position="130"/>
        <end position="154"/>
    </location>
</feature>
<feature type="transmembrane region" description="Helical" evidence="8">
    <location>
        <begin position="439"/>
        <end position="455"/>
    </location>
</feature>
<dbReference type="InterPro" id="IPR001248">
    <property type="entry name" value="Pur-cyt_permease"/>
</dbReference>
<keyword evidence="3 7" id="KW-0813">Transport</keyword>
<evidence type="ECO:0000256" key="2">
    <source>
        <dbReference type="ARBA" id="ARBA00008974"/>
    </source>
</evidence>
<feature type="transmembrane region" description="Helical" evidence="8">
    <location>
        <begin position="99"/>
        <end position="118"/>
    </location>
</feature>
<feature type="transmembrane region" description="Helical" evidence="8">
    <location>
        <begin position="409"/>
        <end position="433"/>
    </location>
</feature>
<dbReference type="AlphaFoldDB" id="A0A6G9I8M7"/>
<dbReference type="InterPro" id="IPR026030">
    <property type="entry name" value="Pur-cyt_permease_Fcy2/21/22"/>
</dbReference>
<evidence type="ECO:0000256" key="1">
    <source>
        <dbReference type="ARBA" id="ARBA00004141"/>
    </source>
</evidence>
<sequence length="462" mass="51095">MTHKKYQLNNIIEQHAIDYIPENERHGKLLSQFTLWFGANLQITAIITGALAVVFGGDIFWSIIGLFIGQLLGGSIMALHGAQGPKLGLPQMVMSRASFGIYGAMLPIILVCIMYIGFSASGSVLAGQAVARLLSVSDSAGILLFGACLIGFTFCGYKTIHRIGKVASLVGIVAFFYMFYILITQHNIIELLSIRHFSWINFSLAIALSTSWQIAFGPYAADYSRYLPTNTPMVKTFFAIGSGSVIGTQIAMVFGVLVAGLAAQTGGQFRYNEVSYIVELSGVGFVALLLYFSIAFGKVVITTLNAYGSFMSMTTIISGLRKNHTLSQRSRLIYILVMVGLSIMIALLGRGDFLRNFSTFLLFLLTFFTPWSAINLVDYYLVKKKHYDIPSLFDTNGLYGKWNKVGMGVYIFGILIQLLFIHTPFYTGVLVSYLHNTDISWMIGWIIPAVLYYFLSINETNK</sequence>
<comment type="similarity">
    <text evidence="2 7">Belongs to the purine-cytosine permease (2.A.39) family.</text>
</comment>
<comment type="subcellular location">
    <subcellularLocation>
        <location evidence="1">Membrane</location>
        <topology evidence="1">Multi-pass membrane protein</topology>
    </subcellularLocation>
</comment>
<protein>
    <submittedName>
        <fullName evidence="9">Cytosine permease</fullName>
    </submittedName>
</protein>
<keyword evidence="4 8" id="KW-0812">Transmembrane</keyword>
<evidence type="ECO:0000313" key="9">
    <source>
        <dbReference type="EMBL" id="QIQ20566.1"/>
    </source>
</evidence>
<feature type="transmembrane region" description="Helical" evidence="8">
    <location>
        <begin position="166"/>
        <end position="183"/>
    </location>
</feature>
<dbReference type="RefSeq" id="WP_166914456.1">
    <property type="nucleotide sequence ID" value="NZ_CP050253.1"/>
</dbReference>
<keyword evidence="5 8" id="KW-1133">Transmembrane helix</keyword>
<feature type="transmembrane region" description="Helical" evidence="8">
    <location>
        <begin position="237"/>
        <end position="262"/>
    </location>
</feature>
<dbReference type="Proteomes" id="UP000501168">
    <property type="component" value="Chromosome"/>
</dbReference>
<feature type="transmembrane region" description="Helical" evidence="8">
    <location>
        <begin position="274"/>
        <end position="294"/>
    </location>
</feature>
<evidence type="ECO:0000256" key="4">
    <source>
        <dbReference type="ARBA" id="ARBA00022692"/>
    </source>
</evidence>
<feature type="transmembrane region" description="Helical" evidence="8">
    <location>
        <begin position="33"/>
        <end position="53"/>
    </location>
</feature>